<dbReference type="Proteomes" id="UP000785625">
    <property type="component" value="Unassembled WGS sequence"/>
</dbReference>
<dbReference type="InterPro" id="IPR017867">
    <property type="entry name" value="Tyr_phospatase_low_mol_wt"/>
</dbReference>
<comment type="caution">
    <text evidence="7">The sequence shown here is derived from an EMBL/GenBank/DDBJ whole genome shotgun (WGS) entry which is preliminary data.</text>
</comment>
<proteinExistence type="inferred from homology"/>
<dbReference type="InterPro" id="IPR036196">
    <property type="entry name" value="Ptyr_pPase_sf"/>
</dbReference>
<dbReference type="PANTHER" id="PTHR11717">
    <property type="entry name" value="LOW MOLECULAR WEIGHT PROTEIN TYROSINE PHOSPHATASE"/>
    <property type="match status" value="1"/>
</dbReference>
<protein>
    <recommendedName>
        <fullName evidence="2">protein-tyrosine-phosphatase</fullName>
        <ecNumber evidence="2">3.1.3.48</ecNumber>
    </recommendedName>
</protein>
<organism evidence="7 8">
    <name type="scientific">Limosilactobacillus coleohominis</name>
    <dbReference type="NCBI Taxonomy" id="181675"/>
    <lineage>
        <taxon>Bacteria</taxon>
        <taxon>Bacillati</taxon>
        <taxon>Bacillota</taxon>
        <taxon>Bacilli</taxon>
        <taxon>Lactobacillales</taxon>
        <taxon>Lactobacillaceae</taxon>
        <taxon>Limosilactobacillus</taxon>
    </lineage>
</organism>
<evidence type="ECO:0000313" key="8">
    <source>
        <dbReference type="Proteomes" id="UP000785625"/>
    </source>
</evidence>
<comment type="similarity">
    <text evidence="1">Belongs to the low molecular weight phosphotyrosine protein phosphatase family.</text>
</comment>
<evidence type="ECO:0000256" key="1">
    <source>
        <dbReference type="ARBA" id="ARBA00011063"/>
    </source>
</evidence>
<reference evidence="7 8" key="1">
    <citation type="journal article" date="2021" name="Sci. Rep.">
        <title>The distribution of antibiotic resistance genes in chicken gut microbiota commensals.</title>
        <authorList>
            <person name="Juricova H."/>
            <person name="Matiasovicova J."/>
            <person name="Kubasova T."/>
            <person name="Cejkova D."/>
            <person name="Rychlik I."/>
        </authorList>
    </citation>
    <scope>NUCLEOTIDE SEQUENCE [LARGE SCALE GENOMIC DNA]</scope>
    <source>
        <strain evidence="7 8">An574</strain>
    </source>
</reference>
<keyword evidence="3" id="KW-0378">Hydrolase</keyword>
<feature type="domain" description="Phosphotyrosine protein phosphatase I" evidence="6">
    <location>
        <begin position="1"/>
        <end position="148"/>
    </location>
</feature>
<keyword evidence="8" id="KW-1185">Reference proteome</keyword>
<dbReference type="EC" id="3.1.3.48" evidence="2"/>
<dbReference type="InterPro" id="IPR023485">
    <property type="entry name" value="Ptyr_pPase"/>
</dbReference>
<sequence length="153" mass="17353">MKVLFVCLGNICRSPLAEAMFRQMINDHGLANQVTIDSAGTSSEEEGNHPYPGIRKIMAKYDLPGQDLVSRPITEDDFNNFDLIIGMDDMNLRHLRAIAPQSAKSKIHGIYDLVPGKAGQSIPDPWYTHEFQKTYDALHEALPYWLDYVEHHI</sequence>
<dbReference type="CDD" id="cd16343">
    <property type="entry name" value="LMWPTP"/>
    <property type="match status" value="1"/>
</dbReference>
<name>A0ABS2H0R9_9LACO</name>
<dbReference type="SUPFAM" id="SSF52788">
    <property type="entry name" value="Phosphotyrosine protein phosphatases I"/>
    <property type="match status" value="1"/>
</dbReference>
<keyword evidence="4" id="KW-0904">Protein phosphatase</keyword>
<accession>A0ABS2H0R9</accession>
<evidence type="ECO:0000256" key="3">
    <source>
        <dbReference type="ARBA" id="ARBA00022801"/>
    </source>
</evidence>
<evidence type="ECO:0000313" key="7">
    <source>
        <dbReference type="EMBL" id="MBM6940985.1"/>
    </source>
</evidence>
<evidence type="ECO:0000256" key="4">
    <source>
        <dbReference type="ARBA" id="ARBA00022912"/>
    </source>
</evidence>
<dbReference type="PANTHER" id="PTHR11717:SF7">
    <property type="entry name" value="LOW MOLECULAR WEIGHT PHOSPHOTYROSINE PROTEIN PHOSPHATASE"/>
    <property type="match status" value="1"/>
</dbReference>
<evidence type="ECO:0000259" key="6">
    <source>
        <dbReference type="SMART" id="SM00226"/>
    </source>
</evidence>
<dbReference type="SMART" id="SM00226">
    <property type="entry name" value="LMWPc"/>
    <property type="match status" value="1"/>
</dbReference>
<gene>
    <name evidence="7" type="ORF">H5975_05790</name>
</gene>
<dbReference type="InterPro" id="IPR050438">
    <property type="entry name" value="LMW_PTPase"/>
</dbReference>
<evidence type="ECO:0000256" key="2">
    <source>
        <dbReference type="ARBA" id="ARBA00013064"/>
    </source>
</evidence>
<dbReference type="Pfam" id="PF01451">
    <property type="entry name" value="LMWPc"/>
    <property type="match status" value="1"/>
</dbReference>
<dbReference type="Gene3D" id="3.40.50.2300">
    <property type="match status" value="1"/>
</dbReference>
<dbReference type="EMBL" id="JACJKU010000053">
    <property type="protein sequence ID" value="MBM6940985.1"/>
    <property type="molecule type" value="Genomic_DNA"/>
</dbReference>
<dbReference type="RefSeq" id="WP_204785263.1">
    <property type="nucleotide sequence ID" value="NZ_CALVGD010000035.1"/>
</dbReference>
<evidence type="ECO:0000256" key="5">
    <source>
        <dbReference type="ARBA" id="ARBA00051722"/>
    </source>
</evidence>
<dbReference type="PRINTS" id="PR00719">
    <property type="entry name" value="LMWPTPASE"/>
</dbReference>
<comment type="catalytic activity">
    <reaction evidence="5">
        <text>O-phospho-L-tyrosyl-[protein] + H2O = L-tyrosyl-[protein] + phosphate</text>
        <dbReference type="Rhea" id="RHEA:10684"/>
        <dbReference type="Rhea" id="RHEA-COMP:10136"/>
        <dbReference type="Rhea" id="RHEA-COMP:20101"/>
        <dbReference type="ChEBI" id="CHEBI:15377"/>
        <dbReference type="ChEBI" id="CHEBI:43474"/>
        <dbReference type="ChEBI" id="CHEBI:46858"/>
        <dbReference type="ChEBI" id="CHEBI:61978"/>
        <dbReference type="EC" id="3.1.3.48"/>
    </reaction>
</comment>